<dbReference type="PANTHER" id="PTHR30146:SF148">
    <property type="entry name" value="HTH-TYPE TRANSCRIPTIONAL REPRESSOR PURR-RELATED"/>
    <property type="match status" value="1"/>
</dbReference>
<dbReference type="PANTHER" id="PTHR30146">
    <property type="entry name" value="LACI-RELATED TRANSCRIPTIONAL REPRESSOR"/>
    <property type="match status" value="1"/>
</dbReference>
<dbReference type="InterPro" id="IPR028082">
    <property type="entry name" value="Peripla_BP_I"/>
</dbReference>
<dbReference type="Pfam" id="PF13377">
    <property type="entry name" value="Peripla_BP_3"/>
    <property type="match status" value="1"/>
</dbReference>
<keyword evidence="2" id="KW-0805">Transcription regulation</keyword>
<protein>
    <submittedName>
        <fullName evidence="6">LacI family DNA-binding transcriptional regulator</fullName>
    </submittedName>
</protein>
<organism evidence="6 7">
    <name type="scientific">Pelagicoccus albus</name>
    <dbReference type="NCBI Taxonomy" id="415222"/>
    <lineage>
        <taxon>Bacteria</taxon>
        <taxon>Pseudomonadati</taxon>
        <taxon>Verrucomicrobiota</taxon>
        <taxon>Opitutia</taxon>
        <taxon>Puniceicoccales</taxon>
        <taxon>Pelagicoccaceae</taxon>
        <taxon>Pelagicoccus</taxon>
    </lineage>
</organism>
<dbReference type="PROSITE" id="PS50932">
    <property type="entry name" value="HTH_LACI_2"/>
    <property type="match status" value="1"/>
</dbReference>
<evidence type="ECO:0000313" key="7">
    <source>
        <dbReference type="Proteomes" id="UP000526501"/>
    </source>
</evidence>
<gene>
    <name evidence="6" type="ORF">H5P27_18445</name>
</gene>
<evidence type="ECO:0000256" key="2">
    <source>
        <dbReference type="ARBA" id="ARBA00023015"/>
    </source>
</evidence>
<dbReference type="Pfam" id="PF00356">
    <property type="entry name" value="LacI"/>
    <property type="match status" value="1"/>
</dbReference>
<accession>A0A7X1BBS7</accession>
<dbReference type="GO" id="GO:0000976">
    <property type="term" value="F:transcription cis-regulatory region binding"/>
    <property type="evidence" value="ECO:0007669"/>
    <property type="project" value="TreeGrafter"/>
</dbReference>
<dbReference type="EMBL" id="JACHVC010000013">
    <property type="protein sequence ID" value="MBC2608040.1"/>
    <property type="molecule type" value="Genomic_DNA"/>
</dbReference>
<keyword evidence="4" id="KW-0804">Transcription</keyword>
<dbReference type="Gene3D" id="1.10.260.40">
    <property type="entry name" value="lambda repressor-like DNA-binding domains"/>
    <property type="match status" value="1"/>
</dbReference>
<name>A0A7X1BBS7_9BACT</name>
<evidence type="ECO:0000256" key="1">
    <source>
        <dbReference type="ARBA" id="ARBA00022491"/>
    </source>
</evidence>
<dbReference type="CDD" id="cd01392">
    <property type="entry name" value="HTH_LacI"/>
    <property type="match status" value="1"/>
</dbReference>
<sequence length="362" mass="40390">MTTPKKNSRSTIADVARKAEVAIGTVSRVFNNHPDVNEEIRQRVNDAVNELNYVRLRNRKRPRESSDRRVGNIGLVFFGMDDTLVQLPVVSTAVHGIESALSNQGYNLMLANIPNGDRTPHFISDQHIEGLILKGPNQGSLPSETKRSLLSRVYSTPHIWLMGRLPNAVGDHCNFDTEVAGRLVAEHLHEYGHRKTAFLNPKPGHIQFEKMKTAFHAYSALLGHQSTTLEVDRPTAIEWPLPATTQQDKVDLLVDRWIETPKNDRPTALFVPSDRTATQTYSALSQRGLKVGSDVSIISCNNEKPLLANLSPALTTIDVHAEAIGQKAVDQLLWRIANPSQKHYFQCLVEPTLVVRDSVKKL</sequence>
<dbReference type="GO" id="GO:0003700">
    <property type="term" value="F:DNA-binding transcription factor activity"/>
    <property type="evidence" value="ECO:0007669"/>
    <property type="project" value="TreeGrafter"/>
</dbReference>
<dbReference type="AlphaFoldDB" id="A0A7X1BBS7"/>
<dbReference type="SMART" id="SM00354">
    <property type="entry name" value="HTH_LACI"/>
    <property type="match status" value="1"/>
</dbReference>
<keyword evidence="3 6" id="KW-0238">DNA-binding</keyword>
<dbReference type="InterPro" id="IPR010982">
    <property type="entry name" value="Lambda_DNA-bd_dom_sf"/>
</dbReference>
<dbReference type="SUPFAM" id="SSF47413">
    <property type="entry name" value="lambda repressor-like DNA-binding domains"/>
    <property type="match status" value="1"/>
</dbReference>
<evidence type="ECO:0000256" key="3">
    <source>
        <dbReference type="ARBA" id="ARBA00023125"/>
    </source>
</evidence>
<dbReference type="SUPFAM" id="SSF53822">
    <property type="entry name" value="Periplasmic binding protein-like I"/>
    <property type="match status" value="1"/>
</dbReference>
<dbReference type="InterPro" id="IPR000843">
    <property type="entry name" value="HTH_LacI"/>
</dbReference>
<evidence type="ECO:0000256" key="4">
    <source>
        <dbReference type="ARBA" id="ARBA00023163"/>
    </source>
</evidence>
<comment type="caution">
    <text evidence="6">The sequence shown here is derived from an EMBL/GenBank/DDBJ whole genome shotgun (WGS) entry which is preliminary data.</text>
</comment>
<dbReference type="Gene3D" id="3.40.50.2300">
    <property type="match status" value="2"/>
</dbReference>
<proteinExistence type="predicted"/>
<feature type="domain" description="HTH lacI-type" evidence="5">
    <location>
        <begin position="10"/>
        <end position="58"/>
    </location>
</feature>
<dbReference type="InterPro" id="IPR046335">
    <property type="entry name" value="LacI/GalR-like_sensor"/>
</dbReference>
<dbReference type="RefSeq" id="WP_185661895.1">
    <property type="nucleotide sequence ID" value="NZ_CAWPOO010000013.1"/>
</dbReference>
<reference evidence="6 7" key="1">
    <citation type="submission" date="2020-07" db="EMBL/GenBank/DDBJ databases">
        <authorList>
            <person name="Feng X."/>
        </authorList>
    </citation>
    <scope>NUCLEOTIDE SEQUENCE [LARGE SCALE GENOMIC DNA]</scope>
    <source>
        <strain evidence="6 7">JCM23202</strain>
    </source>
</reference>
<evidence type="ECO:0000313" key="6">
    <source>
        <dbReference type="EMBL" id="MBC2608040.1"/>
    </source>
</evidence>
<keyword evidence="7" id="KW-1185">Reference proteome</keyword>
<evidence type="ECO:0000259" key="5">
    <source>
        <dbReference type="PROSITE" id="PS50932"/>
    </source>
</evidence>
<dbReference type="Proteomes" id="UP000526501">
    <property type="component" value="Unassembled WGS sequence"/>
</dbReference>
<dbReference type="CDD" id="cd06267">
    <property type="entry name" value="PBP1_LacI_sugar_binding-like"/>
    <property type="match status" value="1"/>
</dbReference>
<keyword evidence="1" id="KW-0678">Repressor</keyword>